<gene>
    <name evidence="2" type="ORF">CMV_000005</name>
</gene>
<organism evidence="2 3">
    <name type="scientific">Castanea mollissima</name>
    <name type="common">Chinese chestnut</name>
    <dbReference type="NCBI Taxonomy" id="60419"/>
    <lineage>
        <taxon>Eukaryota</taxon>
        <taxon>Viridiplantae</taxon>
        <taxon>Streptophyta</taxon>
        <taxon>Embryophyta</taxon>
        <taxon>Tracheophyta</taxon>
        <taxon>Spermatophyta</taxon>
        <taxon>Magnoliopsida</taxon>
        <taxon>eudicotyledons</taxon>
        <taxon>Gunneridae</taxon>
        <taxon>Pentapetalae</taxon>
        <taxon>rosids</taxon>
        <taxon>fabids</taxon>
        <taxon>Fagales</taxon>
        <taxon>Fagaceae</taxon>
        <taxon>Castanea</taxon>
    </lineage>
</organism>
<feature type="region of interest" description="Disordered" evidence="1">
    <location>
        <begin position="36"/>
        <end position="67"/>
    </location>
</feature>
<comment type="caution">
    <text evidence="2">The sequence shown here is derived from an EMBL/GenBank/DDBJ whole genome shotgun (WGS) entry which is preliminary data.</text>
</comment>
<accession>A0A8J4S5T7</accession>
<evidence type="ECO:0000313" key="3">
    <source>
        <dbReference type="Proteomes" id="UP000737018"/>
    </source>
</evidence>
<evidence type="ECO:0000256" key="1">
    <source>
        <dbReference type="SAM" id="MobiDB-lite"/>
    </source>
</evidence>
<sequence length="181" mass="19470">MGLQSCPKRLKLRSEFEGGEGGRSAYDTLTGRISKDTIGGSCARSKAEEGGLRQEERGKGFGLEGQKKGHETCQLGLVDTKQMRVGGLKEDQVGGLCRDKQAAQAQADEVGWRRGREWDTAKALGSVKGPGQLARPSELARPREGGDHDGEACPSGRRVASWVTEKCDCTHDNVARQNGTE</sequence>
<dbReference type="EMBL" id="JRKL02000001">
    <property type="protein sequence ID" value="KAF3976831.1"/>
    <property type="molecule type" value="Genomic_DNA"/>
</dbReference>
<protein>
    <submittedName>
        <fullName evidence="2">Uncharacterized protein</fullName>
    </submittedName>
</protein>
<feature type="compositionally biased region" description="Basic and acidic residues" evidence="1">
    <location>
        <begin position="45"/>
        <end position="67"/>
    </location>
</feature>
<proteinExistence type="predicted"/>
<reference evidence="2" key="1">
    <citation type="submission" date="2020-03" db="EMBL/GenBank/DDBJ databases">
        <title>Castanea mollissima Vanexum genome sequencing.</title>
        <authorList>
            <person name="Staton M."/>
        </authorList>
    </citation>
    <scope>NUCLEOTIDE SEQUENCE</scope>
    <source>
        <tissue evidence="2">Leaf</tissue>
    </source>
</reference>
<feature type="compositionally biased region" description="Basic and acidic residues" evidence="1">
    <location>
        <begin position="138"/>
        <end position="151"/>
    </location>
</feature>
<name>A0A8J4S5T7_9ROSI</name>
<dbReference type="Proteomes" id="UP000737018">
    <property type="component" value="Unassembled WGS sequence"/>
</dbReference>
<feature type="region of interest" description="Disordered" evidence="1">
    <location>
        <begin position="121"/>
        <end position="157"/>
    </location>
</feature>
<dbReference type="AlphaFoldDB" id="A0A8J4S5T7"/>
<evidence type="ECO:0000313" key="2">
    <source>
        <dbReference type="EMBL" id="KAF3976831.1"/>
    </source>
</evidence>
<keyword evidence="3" id="KW-1185">Reference proteome</keyword>